<feature type="domain" description="HTH luxR-type" evidence="4">
    <location>
        <begin position="167"/>
        <end position="232"/>
    </location>
</feature>
<reference evidence="5 6" key="1">
    <citation type="submission" date="2017-10" db="EMBL/GenBank/DDBJ databases">
        <title>Draft genome of two endophytic bacteria isolated from 'guarana' Paullinia cupana (Mart.) Ducke.</title>
        <authorList>
            <person name="Siqueira K.A."/>
            <person name="Liotti R.G."/>
            <person name="Mendes T.A."/>
            <person name="Soares M.A."/>
        </authorList>
    </citation>
    <scope>NUCLEOTIDE SEQUENCE [LARGE SCALE GENOMIC DNA]</scope>
    <source>
        <strain evidence="5 6">342</strain>
    </source>
</reference>
<dbReference type="Pfam" id="PF00196">
    <property type="entry name" value="GerE"/>
    <property type="match status" value="1"/>
</dbReference>
<evidence type="ECO:0000259" key="4">
    <source>
        <dbReference type="PROSITE" id="PS50043"/>
    </source>
</evidence>
<accession>A0A2S9I447</accession>
<dbReference type="AlphaFoldDB" id="A0A2S9I447"/>
<keyword evidence="2" id="KW-0238">DNA-binding</keyword>
<dbReference type="SUPFAM" id="SSF75516">
    <property type="entry name" value="Pheromone-binding domain of LuxR-like quorum-sensing transcription factors"/>
    <property type="match status" value="1"/>
</dbReference>
<dbReference type="Pfam" id="PF03472">
    <property type="entry name" value="Autoind_bind"/>
    <property type="match status" value="1"/>
</dbReference>
<dbReference type="InterPro" id="IPR036388">
    <property type="entry name" value="WH-like_DNA-bd_sf"/>
</dbReference>
<dbReference type="InterPro" id="IPR036693">
    <property type="entry name" value="TF_LuxR_autoind-bd_dom_sf"/>
</dbReference>
<organism evidence="5 6">
    <name type="scientific">Pantoea coffeiphila</name>
    <dbReference type="NCBI Taxonomy" id="1465635"/>
    <lineage>
        <taxon>Bacteria</taxon>
        <taxon>Pseudomonadati</taxon>
        <taxon>Pseudomonadota</taxon>
        <taxon>Gammaproteobacteria</taxon>
        <taxon>Enterobacterales</taxon>
        <taxon>Erwiniaceae</taxon>
        <taxon>Pantoea</taxon>
    </lineage>
</organism>
<comment type="caution">
    <text evidence="5">The sequence shown here is derived from an EMBL/GenBank/DDBJ whole genome shotgun (WGS) entry which is preliminary data.</text>
</comment>
<name>A0A2S9I447_9GAMM</name>
<dbReference type="PROSITE" id="PS50043">
    <property type="entry name" value="HTH_LUXR_2"/>
    <property type="match status" value="1"/>
</dbReference>
<dbReference type="PANTHER" id="PTHR44688">
    <property type="entry name" value="DNA-BINDING TRANSCRIPTIONAL ACTIVATOR DEVR_DOSR"/>
    <property type="match status" value="1"/>
</dbReference>
<dbReference type="Gene3D" id="1.10.10.10">
    <property type="entry name" value="Winged helix-like DNA-binding domain superfamily/Winged helix DNA-binding domain"/>
    <property type="match status" value="1"/>
</dbReference>
<dbReference type="InterPro" id="IPR016032">
    <property type="entry name" value="Sig_transdc_resp-reg_C-effctor"/>
</dbReference>
<evidence type="ECO:0000256" key="2">
    <source>
        <dbReference type="ARBA" id="ARBA00023125"/>
    </source>
</evidence>
<evidence type="ECO:0000313" key="5">
    <source>
        <dbReference type="EMBL" id="PRD12484.1"/>
    </source>
</evidence>
<dbReference type="CDD" id="cd06170">
    <property type="entry name" value="LuxR_C_like"/>
    <property type="match status" value="1"/>
</dbReference>
<keyword evidence="6" id="KW-1185">Reference proteome</keyword>
<protein>
    <submittedName>
        <fullName evidence="5">LuxR family transcriptional regulator</fullName>
    </submittedName>
</protein>
<dbReference type="InterPro" id="IPR000792">
    <property type="entry name" value="Tscrpt_reg_LuxR_C"/>
</dbReference>
<dbReference type="Proteomes" id="UP000239181">
    <property type="component" value="Unassembled WGS sequence"/>
</dbReference>
<dbReference type="EMBL" id="PDET01000032">
    <property type="protein sequence ID" value="PRD12484.1"/>
    <property type="molecule type" value="Genomic_DNA"/>
</dbReference>
<dbReference type="GO" id="GO:0003677">
    <property type="term" value="F:DNA binding"/>
    <property type="evidence" value="ECO:0007669"/>
    <property type="project" value="UniProtKB-KW"/>
</dbReference>
<dbReference type="PRINTS" id="PR00038">
    <property type="entry name" value="HTHLUXR"/>
</dbReference>
<keyword evidence="1" id="KW-0805">Transcription regulation</keyword>
<evidence type="ECO:0000256" key="3">
    <source>
        <dbReference type="ARBA" id="ARBA00023163"/>
    </source>
</evidence>
<sequence length="238" mass="27470">MKSNNEIGLFIKNYVEDALGDFSELTWAYVVLSKSDMSLNFYATNYPEDWVKIYKENRLYYTDPVVITARNRLTPFEWDKGLIVNSGYHYTGLFDQAEKFDLIKGSTFVIHDFNNNFATLTFIITQNSKPEIVKALVQKKGDISLLLASIHETYLALAYPPTENINKVDKKTVFTKRENEVLYWYSVGKTYQETSIILGIKLRTVKFHMSNIVKKMGVTNARHAVRFGIEHGLIKPEI</sequence>
<keyword evidence="3" id="KW-0804">Transcription</keyword>
<evidence type="ECO:0000313" key="6">
    <source>
        <dbReference type="Proteomes" id="UP000239181"/>
    </source>
</evidence>
<evidence type="ECO:0000256" key="1">
    <source>
        <dbReference type="ARBA" id="ARBA00023015"/>
    </source>
</evidence>
<dbReference type="SMART" id="SM00421">
    <property type="entry name" value="HTH_LUXR"/>
    <property type="match status" value="1"/>
</dbReference>
<dbReference type="InterPro" id="IPR005143">
    <property type="entry name" value="TF_LuxR_autoind-bd_dom"/>
</dbReference>
<dbReference type="OrthoDB" id="9774661at2"/>
<proteinExistence type="predicted"/>
<gene>
    <name evidence="5" type="ORF">CQW29_26320</name>
</gene>
<dbReference type="RefSeq" id="WP_105595715.1">
    <property type="nucleotide sequence ID" value="NZ_PDET01000032.1"/>
</dbReference>
<dbReference type="GO" id="GO:0006355">
    <property type="term" value="P:regulation of DNA-templated transcription"/>
    <property type="evidence" value="ECO:0007669"/>
    <property type="project" value="InterPro"/>
</dbReference>
<dbReference type="PANTHER" id="PTHR44688:SF16">
    <property type="entry name" value="DNA-BINDING TRANSCRIPTIONAL ACTIVATOR DEVR_DOSR"/>
    <property type="match status" value="1"/>
</dbReference>
<dbReference type="SUPFAM" id="SSF46894">
    <property type="entry name" value="C-terminal effector domain of the bipartite response regulators"/>
    <property type="match status" value="1"/>
</dbReference>
<dbReference type="Gene3D" id="3.30.450.80">
    <property type="entry name" value="Transcription factor LuxR-like, autoinducer-binding domain"/>
    <property type="match status" value="1"/>
</dbReference>